<dbReference type="GO" id="GO:0016020">
    <property type="term" value="C:membrane"/>
    <property type="evidence" value="ECO:0007669"/>
    <property type="project" value="TreeGrafter"/>
</dbReference>
<dbReference type="GO" id="GO:0016787">
    <property type="term" value="F:hydrolase activity"/>
    <property type="evidence" value="ECO:0007669"/>
    <property type="project" value="UniProtKB-KW"/>
</dbReference>
<keyword evidence="3" id="KW-0012">Acyltransferase</keyword>
<sequence>MNSNSGYIKSLDGLRAIAIILVMSFHAEITHFGWLGVQLFFVLSGFLITGILWKEKQNAESSLSFKFKKFWVRRSLRIFPLYFGYLLFITLAYLLFHFPSYYSEYASYLFTYTFNYTRSLPGWEGNPLFTHLWSLSVEEQFYLFFPLIIFLCPQRFTKTLMIAIIFISPITRFLLGEYYTAKGLSEPVVADIVYWNTLSHLDAFFMGGLIPVLSLDKKIKKPQRIFTVALVIAIIAGIVNFANTDSGKYFFNDLGYNSGQTHLYQHVWHYTVLNFLFASFILALISYNSNKAFASVRKLLETNWMVNVGKVSYGMYLFHWAILEYVCNRIFITDNLALKVVVFIPYVIIVYLFANLSFRVYESRFLKLKDSLFTKKKTGKANIQVVQQPASEFTFFKPASHE</sequence>
<keyword evidence="3" id="KW-0378">Hydrolase</keyword>
<feature type="transmembrane region" description="Helical" evidence="1">
    <location>
        <begin position="132"/>
        <end position="152"/>
    </location>
</feature>
<keyword evidence="1" id="KW-0812">Transmembrane</keyword>
<accession>A0A1I5UG49</accession>
<dbReference type="PANTHER" id="PTHR23028:SF53">
    <property type="entry name" value="ACYL_TRANSF_3 DOMAIN-CONTAINING PROTEIN"/>
    <property type="match status" value="1"/>
</dbReference>
<feature type="transmembrane region" description="Helical" evidence="1">
    <location>
        <begin position="159"/>
        <end position="180"/>
    </location>
</feature>
<evidence type="ECO:0000313" key="4">
    <source>
        <dbReference type="Proteomes" id="UP000199031"/>
    </source>
</evidence>
<reference evidence="3 4" key="1">
    <citation type="submission" date="2016-10" db="EMBL/GenBank/DDBJ databases">
        <authorList>
            <person name="de Groot N.N."/>
        </authorList>
    </citation>
    <scope>NUCLEOTIDE SEQUENCE [LARGE SCALE GENOMIC DNA]</scope>
    <source>
        <strain evidence="3 4">DSM 28286</strain>
    </source>
</reference>
<dbReference type="GO" id="GO:0016747">
    <property type="term" value="F:acyltransferase activity, transferring groups other than amino-acyl groups"/>
    <property type="evidence" value="ECO:0007669"/>
    <property type="project" value="InterPro"/>
</dbReference>
<keyword evidence="4" id="KW-1185">Reference proteome</keyword>
<dbReference type="InterPro" id="IPR002656">
    <property type="entry name" value="Acyl_transf_3_dom"/>
</dbReference>
<feature type="transmembrane region" description="Helical" evidence="1">
    <location>
        <begin position="192"/>
        <end position="213"/>
    </location>
</feature>
<dbReference type="RefSeq" id="WP_090656968.1">
    <property type="nucleotide sequence ID" value="NZ_FOXQ01000003.1"/>
</dbReference>
<dbReference type="EMBL" id="FOXQ01000003">
    <property type="protein sequence ID" value="SFP94245.1"/>
    <property type="molecule type" value="Genomic_DNA"/>
</dbReference>
<keyword evidence="1" id="KW-0472">Membrane</keyword>
<keyword evidence="1" id="KW-1133">Transmembrane helix</keyword>
<feature type="domain" description="Acyltransferase 3" evidence="2">
    <location>
        <begin position="9"/>
        <end position="352"/>
    </location>
</feature>
<dbReference type="Proteomes" id="UP000199031">
    <property type="component" value="Unassembled WGS sequence"/>
</dbReference>
<dbReference type="PANTHER" id="PTHR23028">
    <property type="entry name" value="ACETYLTRANSFERASE"/>
    <property type="match status" value="1"/>
</dbReference>
<feature type="transmembrane region" description="Helical" evidence="1">
    <location>
        <begin position="304"/>
        <end position="323"/>
    </location>
</feature>
<dbReference type="Pfam" id="PF01757">
    <property type="entry name" value="Acyl_transf_3"/>
    <property type="match status" value="1"/>
</dbReference>
<feature type="transmembrane region" description="Helical" evidence="1">
    <location>
        <begin position="225"/>
        <end position="243"/>
    </location>
</feature>
<protein>
    <submittedName>
        <fullName evidence="3">Peptidoglycan/LPS O-acetylase OafA/YrhL, contains acyltransferase and SGNH-hydrolase domains</fullName>
    </submittedName>
</protein>
<dbReference type="GO" id="GO:0000271">
    <property type="term" value="P:polysaccharide biosynthetic process"/>
    <property type="evidence" value="ECO:0007669"/>
    <property type="project" value="TreeGrafter"/>
</dbReference>
<evidence type="ECO:0000259" key="2">
    <source>
        <dbReference type="Pfam" id="PF01757"/>
    </source>
</evidence>
<keyword evidence="3" id="KW-0808">Transferase</keyword>
<feature type="transmembrane region" description="Helical" evidence="1">
    <location>
        <begin position="263"/>
        <end position="284"/>
    </location>
</feature>
<dbReference type="OrthoDB" id="290051at2"/>
<evidence type="ECO:0000313" key="3">
    <source>
        <dbReference type="EMBL" id="SFP94245.1"/>
    </source>
</evidence>
<dbReference type="STRING" id="1465490.SAMN05444277_103272"/>
<dbReference type="InterPro" id="IPR050879">
    <property type="entry name" value="Acyltransferase_3"/>
</dbReference>
<proteinExistence type="predicted"/>
<feature type="transmembrane region" description="Helical" evidence="1">
    <location>
        <begin position="35"/>
        <end position="53"/>
    </location>
</feature>
<feature type="transmembrane region" description="Helical" evidence="1">
    <location>
        <begin position="12"/>
        <end position="29"/>
    </location>
</feature>
<organism evidence="3 4">
    <name type="scientific">Parafilimonas terrae</name>
    <dbReference type="NCBI Taxonomy" id="1465490"/>
    <lineage>
        <taxon>Bacteria</taxon>
        <taxon>Pseudomonadati</taxon>
        <taxon>Bacteroidota</taxon>
        <taxon>Chitinophagia</taxon>
        <taxon>Chitinophagales</taxon>
        <taxon>Chitinophagaceae</taxon>
        <taxon>Parafilimonas</taxon>
    </lineage>
</organism>
<dbReference type="AlphaFoldDB" id="A0A1I5UG49"/>
<feature type="transmembrane region" description="Helical" evidence="1">
    <location>
        <begin position="343"/>
        <end position="361"/>
    </location>
</feature>
<evidence type="ECO:0000256" key="1">
    <source>
        <dbReference type="SAM" id="Phobius"/>
    </source>
</evidence>
<gene>
    <name evidence="3" type="ORF">SAMN05444277_103272</name>
</gene>
<name>A0A1I5UG49_9BACT</name>
<feature type="transmembrane region" description="Helical" evidence="1">
    <location>
        <begin position="74"/>
        <end position="96"/>
    </location>
</feature>